<name>A0A0F4GXJ3_9PEZI</name>
<accession>A0A0F4GXJ3</accession>
<keyword evidence="2" id="KW-1185">Reference proteome</keyword>
<dbReference type="Proteomes" id="UP000033647">
    <property type="component" value="Unassembled WGS sequence"/>
</dbReference>
<sequence>MLTLQLDILNGYQLDGVIASALSPLWAGNASQECAGGGPLLKTAFVRAETRMRSALCKSLSTMPTVKTEDADMGAVRSPTDRFQHRPSLRQAAFHEWDRNRTILRFSSDMAGGMNNVRAIRIAELMKDFHDIQKQLADVALPSAAETSTEEGFALIRQCKAQARALLRQPFEQNGKPSKDEEKSKMQLKRIIVDAAVRRFRAWKIYMYLNAALRWAHARDNYLVGERLEERHAPGLSELQERLRMEIASITDVRVEAECRRKDAAEGKWLVEDPPASFISTYTGTQR</sequence>
<reference evidence="1 2" key="1">
    <citation type="submission" date="2015-03" db="EMBL/GenBank/DDBJ databases">
        <title>RNA-seq based gene annotation and comparative genomics of four Zymoseptoria species reveal species-specific pathogenicity related genes and transposable element activity.</title>
        <authorList>
            <person name="Grandaubert J."/>
            <person name="Bhattacharyya A."/>
            <person name="Stukenbrock E.H."/>
        </authorList>
    </citation>
    <scope>NUCLEOTIDE SEQUENCE [LARGE SCALE GENOMIC DNA]</scope>
    <source>
        <strain evidence="1 2">Zb18110</strain>
    </source>
</reference>
<organism evidence="1 2">
    <name type="scientific">Zymoseptoria brevis</name>
    <dbReference type="NCBI Taxonomy" id="1047168"/>
    <lineage>
        <taxon>Eukaryota</taxon>
        <taxon>Fungi</taxon>
        <taxon>Dikarya</taxon>
        <taxon>Ascomycota</taxon>
        <taxon>Pezizomycotina</taxon>
        <taxon>Dothideomycetes</taxon>
        <taxon>Dothideomycetidae</taxon>
        <taxon>Mycosphaerellales</taxon>
        <taxon>Mycosphaerellaceae</taxon>
        <taxon>Zymoseptoria</taxon>
    </lineage>
</organism>
<evidence type="ECO:0000313" key="2">
    <source>
        <dbReference type="Proteomes" id="UP000033647"/>
    </source>
</evidence>
<proteinExistence type="predicted"/>
<comment type="caution">
    <text evidence="1">The sequence shown here is derived from an EMBL/GenBank/DDBJ whole genome shotgun (WGS) entry which is preliminary data.</text>
</comment>
<protein>
    <submittedName>
        <fullName evidence="1">Uncharacterized protein</fullName>
    </submittedName>
</protein>
<dbReference type="AlphaFoldDB" id="A0A0F4GXJ3"/>
<dbReference type="OrthoDB" id="4510061at2759"/>
<evidence type="ECO:0000313" key="1">
    <source>
        <dbReference type="EMBL" id="KJY01763.1"/>
    </source>
</evidence>
<dbReference type="EMBL" id="LAFY01000271">
    <property type="protein sequence ID" value="KJY01763.1"/>
    <property type="molecule type" value="Genomic_DNA"/>
</dbReference>
<gene>
    <name evidence="1" type="ORF">TI39_contig279g00032</name>
</gene>